<sequence>MQINCIEDSLKLQSDLDRFVALFVKLGLSLNLGKCKVMTFTRTCSPLTFSYHIQDSIISRCYGFTMDLGFILSSNLDPGLHIEMASCKALRMLGIIMRLSKDLNLTSSLKVLYCSLVQPIIEYGAVIWDPHTADNACQVERVQRRFLRFTSFLLSIKCPPHDYSPVDIQLNLASLAERRRIMGSKFLNGLLDGSVGSPTLLSLINFKVTQRSTRSFTTFHIPFCSTNYLLNEPMRRMIHNANLDPTFSFS</sequence>
<name>A0A6G0YML5_APHCR</name>
<dbReference type="Proteomes" id="UP000478052">
    <property type="component" value="Unassembled WGS sequence"/>
</dbReference>
<dbReference type="OrthoDB" id="6603726at2759"/>
<evidence type="ECO:0008006" key="3">
    <source>
        <dbReference type="Google" id="ProtNLM"/>
    </source>
</evidence>
<comment type="caution">
    <text evidence="1">The sequence shown here is derived from an EMBL/GenBank/DDBJ whole genome shotgun (WGS) entry which is preliminary data.</text>
</comment>
<evidence type="ECO:0000313" key="1">
    <source>
        <dbReference type="EMBL" id="KAF0758792.1"/>
    </source>
</evidence>
<evidence type="ECO:0000313" key="2">
    <source>
        <dbReference type="Proteomes" id="UP000478052"/>
    </source>
</evidence>
<protein>
    <recommendedName>
        <fullName evidence="3">RNA-directed DNA polymerase from mobile element jockey</fullName>
    </recommendedName>
</protein>
<reference evidence="1 2" key="1">
    <citation type="submission" date="2019-08" db="EMBL/GenBank/DDBJ databases">
        <title>Whole genome of Aphis craccivora.</title>
        <authorList>
            <person name="Voronova N.V."/>
            <person name="Shulinski R.S."/>
            <person name="Bandarenka Y.V."/>
            <person name="Zhorov D.G."/>
            <person name="Warner D."/>
        </authorList>
    </citation>
    <scope>NUCLEOTIDE SEQUENCE [LARGE SCALE GENOMIC DNA]</scope>
    <source>
        <strain evidence="1">180601</strain>
        <tissue evidence="1">Whole Body</tissue>
    </source>
</reference>
<keyword evidence="2" id="KW-1185">Reference proteome</keyword>
<dbReference type="EMBL" id="VUJU01003199">
    <property type="protein sequence ID" value="KAF0758792.1"/>
    <property type="molecule type" value="Genomic_DNA"/>
</dbReference>
<proteinExistence type="predicted"/>
<gene>
    <name evidence="1" type="ORF">FWK35_00028847</name>
</gene>
<dbReference type="AlphaFoldDB" id="A0A6G0YML5"/>
<organism evidence="1 2">
    <name type="scientific">Aphis craccivora</name>
    <name type="common">Cowpea aphid</name>
    <dbReference type="NCBI Taxonomy" id="307492"/>
    <lineage>
        <taxon>Eukaryota</taxon>
        <taxon>Metazoa</taxon>
        <taxon>Ecdysozoa</taxon>
        <taxon>Arthropoda</taxon>
        <taxon>Hexapoda</taxon>
        <taxon>Insecta</taxon>
        <taxon>Pterygota</taxon>
        <taxon>Neoptera</taxon>
        <taxon>Paraneoptera</taxon>
        <taxon>Hemiptera</taxon>
        <taxon>Sternorrhyncha</taxon>
        <taxon>Aphidomorpha</taxon>
        <taxon>Aphidoidea</taxon>
        <taxon>Aphididae</taxon>
        <taxon>Aphidini</taxon>
        <taxon>Aphis</taxon>
        <taxon>Aphis</taxon>
    </lineage>
</organism>
<accession>A0A6G0YML5</accession>